<dbReference type="Proteomes" id="UP000002011">
    <property type="component" value="Chromosome"/>
</dbReference>
<dbReference type="eggNOG" id="COG3501">
    <property type="taxonomic scope" value="Bacteria"/>
</dbReference>
<feature type="domain" description="Gp5/Type VI secretion system Vgr protein OB-fold" evidence="1">
    <location>
        <begin position="373"/>
        <end position="446"/>
    </location>
</feature>
<dbReference type="NCBIfam" id="TIGR01646">
    <property type="entry name" value="vgr_GE"/>
    <property type="match status" value="1"/>
</dbReference>
<evidence type="ECO:0000313" key="3">
    <source>
        <dbReference type="Proteomes" id="UP000002011"/>
    </source>
</evidence>
<name>C6W174_DYAFD</name>
<evidence type="ECO:0000259" key="1">
    <source>
        <dbReference type="Pfam" id="PF04717"/>
    </source>
</evidence>
<gene>
    <name evidence="2" type="ordered locus">Dfer_0669</name>
</gene>
<dbReference type="HOGENOM" id="CLU_455533_0_0_10"/>
<protein>
    <submittedName>
        <fullName evidence="2">Rhs element Vgr protein</fullName>
    </submittedName>
</protein>
<evidence type="ECO:0000313" key="2">
    <source>
        <dbReference type="EMBL" id="ACT91931.1"/>
    </source>
</evidence>
<dbReference type="RefSeq" id="WP_015810188.1">
    <property type="nucleotide sequence ID" value="NC_013037.1"/>
</dbReference>
<reference evidence="2 3" key="1">
    <citation type="journal article" date="2009" name="Stand. Genomic Sci.">
        <title>Complete genome sequence of Dyadobacter fermentans type strain (NS114).</title>
        <authorList>
            <person name="Lang E."/>
            <person name="Lapidus A."/>
            <person name="Chertkov O."/>
            <person name="Brettin T."/>
            <person name="Detter J.C."/>
            <person name="Han C."/>
            <person name="Copeland A."/>
            <person name="Glavina Del Rio T."/>
            <person name="Nolan M."/>
            <person name="Chen F."/>
            <person name="Lucas S."/>
            <person name="Tice H."/>
            <person name="Cheng J.F."/>
            <person name="Land M."/>
            <person name="Hauser L."/>
            <person name="Chang Y.J."/>
            <person name="Jeffries C.D."/>
            <person name="Kopitz M."/>
            <person name="Bruce D."/>
            <person name="Goodwin L."/>
            <person name="Pitluck S."/>
            <person name="Ovchinnikova G."/>
            <person name="Pati A."/>
            <person name="Ivanova N."/>
            <person name="Mavrommatis K."/>
            <person name="Chen A."/>
            <person name="Palaniappan K."/>
            <person name="Chain P."/>
            <person name="Bristow J."/>
            <person name="Eisen J.A."/>
            <person name="Markowitz V."/>
            <person name="Hugenholtz P."/>
            <person name="Goker M."/>
            <person name="Rohde M."/>
            <person name="Kyrpides N.C."/>
            <person name="Klenk H.P."/>
        </authorList>
    </citation>
    <scope>NUCLEOTIDE SEQUENCE [LARGE SCALE GENOMIC DNA]</scope>
    <source>
        <strain evidence="3">ATCC 700827 / DSM 18053 / CIP 107007 / KCTC 52180 / NS114</strain>
    </source>
</reference>
<keyword evidence="3" id="KW-1185">Reference proteome</keyword>
<dbReference type="SUPFAM" id="SSF69279">
    <property type="entry name" value="Phage tail proteins"/>
    <property type="match status" value="1"/>
</dbReference>
<dbReference type="InterPro" id="IPR006533">
    <property type="entry name" value="T6SS_Vgr_RhsGE"/>
</dbReference>
<dbReference type="STRING" id="471854.Dfer_0669"/>
<dbReference type="EMBL" id="CP001619">
    <property type="protein sequence ID" value="ACT91931.1"/>
    <property type="molecule type" value="Genomic_DNA"/>
</dbReference>
<proteinExistence type="predicted"/>
<dbReference type="Pfam" id="PF05954">
    <property type="entry name" value="Phage_GPD"/>
    <property type="match status" value="1"/>
</dbReference>
<dbReference type="InterPro" id="IPR037026">
    <property type="entry name" value="Vgr_OB-fold_dom_sf"/>
</dbReference>
<dbReference type="Gene3D" id="2.40.50.230">
    <property type="entry name" value="Gp5 N-terminal domain"/>
    <property type="match status" value="1"/>
</dbReference>
<sequence>MSNSRTIATPATPDVCTFTILSEGRELSRTYHVVSIVVMRELNRIPSATITLIDGEAAKETFEISDKDELVPGKNLEIKAGYRSNEETIFKGLVIRHSIKIRKNSNFLIVECRDKAVKATIQPKSKYFTDQTDSEMLEDLLRRNGLERDVQPTAFKHRQLVQYQTTDWDFILQRADVNGLFCAVDNGKVTIKAPDLGQEPVATVQFGSSVLELDAEIDARFQYKTVKNQAWNFTEQTVTEAEAQNPNVRLNGNIPFQDLAKTVDLPSFTFRNGGKLTETELKKQASAELLKSQLSKIRGRVRMQGIAQLSPGKLIGINGVGDRFKGNAFVSAVRHQIANGNWEADVQIGYQAESMNVMNRLAARPERPGGLQVGVVTQLENDPDGEHRVKVRMPLISMNDEGIWARMASLDAGDNRGFFFRPEIGDEVVVGFFDNDPTQAIILGMCHSSAKRAPIAAKDDNHEKGFVSRSQMKMLFDDDKKTINISTPAGNKLIVSEEDQKIQFEDQNGNKIVLDKDGIVIESVKDIRLKAAKDIQLEGVNINAKASAKFSAGAGGGELSTGAGQTTIKGGTVMIN</sequence>
<dbReference type="Pfam" id="PF04717">
    <property type="entry name" value="Phage_base_V"/>
    <property type="match status" value="1"/>
</dbReference>
<dbReference type="KEGG" id="dfe:Dfer_0669"/>
<dbReference type="OrthoDB" id="1907165at2"/>
<dbReference type="AlphaFoldDB" id="C6W174"/>
<organism evidence="2 3">
    <name type="scientific">Dyadobacter fermentans (strain ATCC 700827 / DSM 18053 / CIP 107007 / KCTC 52180 / NS114)</name>
    <dbReference type="NCBI Taxonomy" id="471854"/>
    <lineage>
        <taxon>Bacteria</taxon>
        <taxon>Pseudomonadati</taxon>
        <taxon>Bacteroidota</taxon>
        <taxon>Cytophagia</taxon>
        <taxon>Cytophagales</taxon>
        <taxon>Spirosomataceae</taxon>
        <taxon>Dyadobacter</taxon>
    </lineage>
</organism>
<dbReference type="InterPro" id="IPR006531">
    <property type="entry name" value="Gp5/Vgr_OB"/>
</dbReference>
<dbReference type="SUPFAM" id="SSF69255">
    <property type="entry name" value="gp5 N-terminal domain-like"/>
    <property type="match status" value="1"/>
</dbReference>
<accession>C6W174</accession>